<dbReference type="GO" id="GO:0071897">
    <property type="term" value="P:DNA biosynthetic process"/>
    <property type="evidence" value="ECO:0007669"/>
    <property type="project" value="UniProtKB-ARBA"/>
</dbReference>
<dbReference type="AlphaFoldDB" id="A0A1B6H6J3"/>
<dbReference type="InterPro" id="IPR043502">
    <property type="entry name" value="DNA/RNA_pol_sf"/>
</dbReference>
<proteinExistence type="predicted"/>
<reference evidence="2" key="1">
    <citation type="submission" date="2015-11" db="EMBL/GenBank/DDBJ databases">
        <title>De novo transcriptome assembly of four potential Pierce s Disease insect vectors from Arizona vineyards.</title>
        <authorList>
            <person name="Tassone E.E."/>
        </authorList>
    </citation>
    <scope>NUCLEOTIDE SEQUENCE</scope>
</reference>
<protein>
    <recommendedName>
        <fullName evidence="1">Reverse transcriptase domain-containing protein</fullName>
    </recommendedName>
</protein>
<sequence>VPQGSILGPFLFILYVNDLSSCVSRGLLCLFADDTSLVIDESCRFNMEMNTFVQCNSIVQWFQSNGLAMNTDKTTLLDFSISSRRNDSLSVWVGDAEVCSEQMVKFLGLIVDRRNLTFSFHVNYVALKVCAGIF</sequence>
<dbReference type="EMBL" id="GECU01037390">
    <property type="protein sequence ID" value="JAS70316.1"/>
    <property type="molecule type" value="Transcribed_RNA"/>
</dbReference>
<dbReference type="PROSITE" id="PS50878">
    <property type="entry name" value="RT_POL"/>
    <property type="match status" value="1"/>
</dbReference>
<dbReference type="PANTHER" id="PTHR33332">
    <property type="entry name" value="REVERSE TRANSCRIPTASE DOMAIN-CONTAINING PROTEIN"/>
    <property type="match status" value="1"/>
</dbReference>
<feature type="non-terminal residue" evidence="2">
    <location>
        <position position="134"/>
    </location>
</feature>
<accession>A0A1B6H6J3</accession>
<dbReference type="SUPFAM" id="SSF56672">
    <property type="entry name" value="DNA/RNA polymerases"/>
    <property type="match status" value="1"/>
</dbReference>
<dbReference type="InterPro" id="IPR000477">
    <property type="entry name" value="RT_dom"/>
</dbReference>
<evidence type="ECO:0000313" key="2">
    <source>
        <dbReference type="EMBL" id="JAS70316.1"/>
    </source>
</evidence>
<organism evidence="2">
    <name type="scientific">Homalodisca liturata</name>
    <dbReference type="NCBI Taxonomy" id="320908"/>
    <lineage>
        <taxon>Eukaryota</taxon>
        <taxon>Metazoa</taxon>
        <taxon>Ecdysozoa</taxon>
        <taxon>Arthropoda</taxon>
        <taxon>Hexapoda</taxon>
        <taxon>Insecta</taxon>
        <taxon>Pterygota</taxon>
        <taxon>Neoptera</taxon>
        <taxon>Paraneoptera</taxon>
        <taxon>Hemiptera</taxon>
        <taxon>Auchenorrhyncha</taxon>
        <taxon>Membracoidea</taxon>
        <taxon>Cicadellidae</taxon>
        <taxon>Cicadellinae</taxon>
        <taxon>Proconiini</taxon>
        <taxon>Homalodisca</taxon>
    </lineage>
</organism>
<gene>
    <name evidence="2" type="ORF">g.57256</name>
</gene>
<name>A0A1B6H6J3_9HEMI</name>
<dbReference type="Pfam" id="PF00078">
    <property type="entry name" value="RVT_1"/>
    <property type="match status" value="1"/>
</dbReference>
<feature type="domain" description="Reverse transcriptase" evidence="1">
    <location>
        <begin position="1"/>
        <end position="111"/>
    </location>
</feature>
<feature type="non-terminal residue" evidence="2">
    <location>
        <position position="1"/>
    </location>
</feature>
<evidence type="ECO:0000259" key="1">
    <source>
        <dbReference type="PROSITE" id="PS50878"/>
    </source>
</evidence>